<evidence type="ECO:0000313" key="3">
    <source>
        <dbReference type="Proteomes" id="UP000029917"/>
    </source>
</evidence>
<feature type="chain" id="PRO_5001954370" description="Succinate dehydrogenase" evidence="1">
    <location>
        <begin position="27"/>
        <end position="129"/>
    </location>
</feature>
<evidence type="ECO:0008006" key="4">
    <source>
        <dbReference type="Google" id="ProtNLM"/>
    </source>
</evidence>
<keyword evidence="1" id="KW-0732">Signal</keyword>
<dbReference type="AlphaFoldDB" id="A0A099F3X6"/>
<dbReference type="PROSITE" id="PS51257">
    <property type="entry name" value="PROKAR_LIPOPROTEIN"/>
    <property type="match status" value="1"/>
</dbReference>
<name>A0A099F3X6_9RHOB</name>
<evidence type="ECO:0000313" key="2">
    <source>
        <dbReference type="EMBL" id="KGJ04882.1"/>
    </source>
</evidence>
<dbReference type="EMBL" id="JRKS01000039">
    <property type="protein sequence ID" value="KGJ04882.1"/>
    <property type="molecule type" value="Genomic_DNA"/>
</dbReference>
<reference evidence="2 3" key="1">
    <citation type="submission" date="2014-09" db="EMBL/GenBank/DDBJ databases">
        <authorList>
            <person name="McGinnis J.M."/>
            <person name="Wolfgang W.J."/>
        </authorList>
    </citation>
    <scope>NUCLEOTIDE SEQUENCE [LARGE SCALE GENOMIC DNA]</scope>
    <source>
        <strain evidence="2 3">HAMBI 3106</strain>
    </source>
</reference>
<dbReference type="OrthoDB" id="7867642at2"/>
<organism evidence="2 3">
    <name type="scientific">Paracoccus sphaerophysae</name>
    <dbReference type="NCBI Taxonomy" id="690417"/>
    <lineage>
        <taxon>Bacteria</taxon>
        <taxon>Pseudomonadati</taxon>
        <taxon>Pseudomonadota</taxon>
        <taxon>Alphaproteobacteria</taxon>
        <taxon>Rhodobacterales</taxon>
        <taxon>Paracoccaceae</taxon>
        <taxon>Paracoccus</taxon>
    </lineage>
</organism>
<accession>A0A099F3X6</accession>
<dbReference type="Proteomes" id="UP000029917">
    <property type="component" value="Unassembled WGS sequence"/>
</dbReference>
<protein>
    <recommendedName>
        <fullName evidence="4">Succinate dehydrogenase</fullName>
    </recommendedName>
</protein>
<dbReference type="STRING" id="690417.IC63_11720"/>
<sequence>MRFSFIAALAAATALSGCVMTPIATAPAPVAPAPVIVTPAPRTPVVVVPPPTTTRVPDTPTARQVISAELAKRAPGRNVGPLTDCVVANASQAELADIAAMQGKPAAANAVATIVSKPATTQCISRAIA</sequence>
<gene>
    <name evidence="2" type="ORF">IC63_11720</name>
</gene>
<reference evidence="2 3" key="2">
    <citation type="submission" date="2014-10" db="EMBL/GenBank/DDBJ databases">
        <title>Paracoccus sanguinis sp. nov., isolated from clinical specimens of New York State patients.</title>
        <authorList>
            <person name="Mingle L.A."/>
            <person name="Cole J.A."/>
            <person name="Lapierre P."/>
            <person name="Musser K.A."/>
        </authorList>
    </citation>
    <scope>NUCLEOTIDE SEQUENCE [LARGE SCALE GENOMIC DNA]</scope>
    <source>
        <strain evidence="2 3">HAMBI 3106</strain>
    </source>
</reference>
<feature type="signal peptide" evidence="1">
    <location>
        <begin position="1"/>
        <end position="26"/>
    </location>
</feature>
<evidence type="ECO:0000256" key="1">
    <source>
        <dbReference type="SAM" id="SignalP"/>
    </source>
</evidence>
<dbReference type="RefSeq" id="WP_036720422.1">
    <property type="nucleotide sequence ID" value="NZ_CALUAY010000035.1"/>
</dbReference>
<comment type="caution">
    <text evidence="2">The sequence shown here is derived from an EMBL/GenBank/DDBJ whole genome shotgun (WGS) entry which is preliminary data.</text>
</comment>
<keyword evidence="3" id="KW-1185">Reference proteome</keyword>
<proteinExistence type="predicted"/>